<dbReference type="Proteomes" id="UP001212997">
    <property type="component" value="Unassembled WGS sequence"/>
</dbReference>
<feature type="compositionally biased region" description="Polar residues" evidence="2">
    <location>
        <begin position="781"/>
        <end position="806"/>
    </location>
</feature>
<feature type="region of interest" description="Disordered" evidence="2">
    <location>
        <begin position="478"/>
        <end position="497"/>
    </location>
</feature>
<evidence type="ECO:0000313" key="3">
    <source>
        <dbReference type="EMBL" id="KAJ3487252.1"/>
    </source>
</evidence>
<feature type="compositionally biased region" description="Polar residues" evidence="2">
    <location>
        <begin position="480"/>
        <end position="492"/>
    </location>
</feature>
<feature type="compositionally biased region" description="Polar residues" evidence="2">
    <location>
        <begin position="193"/>
        <end position="204"/>
    </location>
</feature>
<feature type="region of interest" description="Disordered" evidence="2">
    <location>
        <begin position="682"/>
        <end position="839"/>
    </location>
</feature>
<sequence length="1302" mass="141175">MDHASNQAAGQELARYTQARILDRDSYQKATTEITRLKAALEEAQQGVDVAHERYLQEQAMAGMQAQRMLEEMRQARNVTQTIHSPSSFTQSPVQLPSHGVATPIYGEPMDPYARMHHPVPVHMQSNQPPNTVAGWHSYGTAPPIAGPSTSHSHAAHNNYQYRQESGHAAQVASASVIEHHAPHSYPSRPGPSMTTSYSNQPNQFHQASSLPVQAVWSSKTTSAMSQSHHRPKVTHRTQSYEQAASSSSTPTQVPVHNNSWVHANQTPAVPPTTQSFPVSHRTPVPLNQAQPAVSYQPPAPVPPAQPQPAYDPAEYQILVDAAVPILKPLRPAGIEIVLQLVVKRLSTPGIPLTFDDLPPMSHPEAAQISQPPQTVLGFLKRLRNMLDHYHATKASGSKQTEAGSDSGSAAASVAPDKPESTVPQDASLHRFDNTDSGAPPKPSLQEQVVIKSEYEMEPQASIQRPITPDVIELDASKAPTKSTAGQVNDNSDSPEPEIQEISIQNYPHEKQDQGWTPSQANKRRLAHDIMRALGRPTHTPTIPSPAPQDHDDNLDVPTETHQDSEVLHSPESRESSENAIPVLSFTTEMNIDQQQQQESNIQAEDILDSTSNAQDTFMASENVTHDPEASSASVPEVYDEIKTPGAIQMEELAQQEQAQQNMLNHPLNSYPIYHTGFPPQLQPYYAPPPSSPLIGSAHSAPPASSPEASAASSPRMVPESIDQEAQLGSYPDSHHGSTVPPIEVLGATLPSPPSGSRMASPGVPSQKTQSYAEVPALSPFTESPRTPSRPNPSQTVRGNYETSSSVRDRDSQHVVQKSDREEMQDAVPSSGGASALPEVDFDPALLSPFRRSLPTQAPLFLPSPTSEPADDGAVEVVSGEFVLDQSILRDVASLTPQAPAVRVDKGKKRAVSVRDDSSDDEIQFLGKESPAPDERLRHRPKTVERMMYVLLPSVPKRRRVVPKPKKEESTSIIEPKPTQSTISSLLQPQPIHHAEDYHKADAWKPSAEFSALEPPKELQPLPESMPTHLSIERRVAKHQMSRGAHIRLGAKVAANIVCYVQPGGRSNAARPSRNMHRIAKRIAAIEKGAVDDPAVLNSYILRMSHDEYDAWSGEKYRSRPKFCDDLPTWEVTEMVQGGLVLFGGPEDETTPEGPEAPNDIEELGEEGDVQGIGEPVTWSVSSASGAGEGVAVSNADGEDPLDGIDTERNDAGVRNVGGSWELVDPAGHRRRDGVHAVALDRHDGWTADQDDEVGGGQLSAAASQAQSPSGPTDEEGVVENLLWVTNQPRSESSLDPSVKSA</sequence>
<evidence type="ECO:0000256" key="2">
    <source>
        <dbReference type="SAM" id="MobiDB-lite"/>
    </source>
</evidence>
<feature type="compositionally biased region" description="Polar residues" evidence="2">
    <location>
        <begin position="237"/>
        <end position="257"/>
    </location>
</feature>
<feature type="region of interest" description="Disordered" evidence="2">
    <location>
        <begin position="1242"/>
        <end position="1278"/>
    </location>
</feature>
<keyword evidence="4" id="KW-1185">Reference proteome</keyword>
<keyword evidence="1" id="KW-0175">Coiled coil</keyword>
<feature type="compositionally biased region" description="Polar residues" evidence="2">
    <location>
        <begin position="216"/>
        <end position="227"/>
    </location>
</feature>
<evidence type="ECO:0000313" key="4">
    <source>
        <dbReference type="Proteomes" id="UP001212997"/>
    </source>
</evidence>
<feature type="region of interest" description="Disordered" evidence="2">
    <location>
        <begin position="536"/>
        <end position="578"/>
    </location>
</feature>
<feature type="coiled-coil region" evidence="1">
    <location>
        <begin position="27"/>
        <end position="54"/>
    </location>
</feature>
<proteinExistence type="predicted"/>
<feature type="region of interest" description="Disordered" evidence="2">
    <location>
        <begin position="216"/>
        <end position="257"/>
    </location>
</feature>
<feature type="region of interest" description="Disordered" evidence="2">
    <location>
        <begin position="182"/>
        <end position="204"/>
    </location>
</feature>
<feature type="region of interest" description="Disordered" evidence="2">
    <location>
        <begin position="394"/>
        <end position="445"/>
    </location>
</feature>
<feature type="compositionally biased region" description="Low complexity" evidence="2">
    <location>
        <begin position="1185"/>
        <end position="1194"/>
    </location>
</feature>
<dbReference type="EMBL" id="JANAWD010000097">
    <property type="protein sequence ID" value="KAJ3487252.1"/>
    <property type="molecule type" value="Genomic_DNA"/>
</dbReference>
<protein>
    <submittedName>
        <fullName evidence="3">Uncharacterized protein</fullName>
    </submittedName>
</protein>
<comment type="caution">
    <text evidence="3">The sequence shown here is derived from an EMBL/GenBank/DDBJ whole genome shotgun (WGS) entry which is preliminary data.</text>
</comment>
<feature type="compositionally biased region" description="Basic and acidic residues" evidence="2">
    <location>
        <begin position="807"/>
        <end position="824"/>
    </location>
</feature>
<gene>
    <name evidence="3" type="ORF">NLI96_g3664</name>
</gene>
<organism evidence="3 4">
    <name type="scientific">Meripilus lineatus</name>
    <dbReference type="NCBI Taxonomy" id="2056292"/>
    <lineage>
        <taxon>Eukaryota</taxon>
        <taxon>Fungi</taxon>
        <taxon>Dikarya</taxon>
        <taxon>Basidiomycota</taxon>
        <taxon>Agaricomycotina</taxon>
        <taxon>Agaricomycetes</taxon>
        <taxon>Polyporales</taxon>
        <taxon>Meripilaceae</taxon>
        <taxon>Meripilus</taxon>
    </lineage>
</organism>
<feature type="compositionally biased region" description="Low complexity" evidence="2">
    <location>
        <begin position="403"/>
        <end position="413"/>
    </location>
</feature>
<feature type="compositionally biased region" description="Low complexity" evidence="2">
    <location>
        <begin position="1259"/>
        <end position="1272"/>
    </location>
</feature>
<name>A0AAD5YKM5_9APHY</name>
<accession>A0AAD5YKM5</accession>
<reference evidence="3" key="1">
    <citation type="submission" date="2022-07" db="EMBL/GenBank/DDBJ databases">
        <title>Genome Sequence of Physisporinus lineatus.</title>
        <authorList>
            <person name="Buettner E."/>
        </authorList>
    </citation>
    <scope>NUCLEOTIDE SEQUENCE</scope>
    <source>
        <strain evidence="3">VT162</strain>
    </source>
</reference>
<evidence type="ECO:0000256" key="1">
    <source>
        <dbReference type="SAM" id="Coils"/>
    </source>
</evidence>
<feature type="compositionally biased region" description="Low complexity" evidence="2">
    <location>
        <begin position="693"/>
        <end position="715"/>
    </location>
</feature>
<feature type="compositionally biased region" description="Basic and acidic residues" evidence="2">
    <location>
        <begin position="549"/>
        <end position="577"/>
    </location>
</feature>
<feature type="region of interest" description="Disordered" evidence="2">
    <location>
        <begin position="1185"/>
        <end position="1227"/>
    </location>
</feature>